<dbReference type="PANTHER" id="PTHR43009">
    <property type="entry name" value="HOMOGENTISATE SOLANESYLTRANSFERASE, CHLOROPLASTIC"/>
    <property type="match status" value="1"/>
</dbReference>
<sequence>MDLYVLRSLAMGVMLRSPPLVIALLPLLRWKASPLMAVVAIIILNGINVLPYFVHFQDIPDVEGDKEFGIRTLPMILGKERVFSISISMLLLAYGGAALAGVSSPFLLCKLVTIRGVNSDQELVPEGGSK</sequence>
<evidence type="ECO:0000256" key="6">
    <source>
        <dbReference type="ARBA" id="ARBA00023136"/>
    </source>
</evidence>
<dbReference type="Proteomes" id="UP000236630">
    <property type="component" value="Unassembled WGS sequence"/>
</dbReference>
<feature type="transmembrane region" description="Helical" evidence="7">
    <location>
        <begin position="6"/>
        <end position="28"/>
    </location>
</feature>
<dbReference type="InterPro" id="IPR000537">
    <property type="entry name" value="UbiA_prenyltransferase"/>
</dbReference>
<evidence type="ECO:0000256" key="2">
    <source>
        <dbReference type="ARBA" id="ARBA00005985"/>
    </source>
</evidence>
<accession>A0A2H5QVE3</accession>
<dbReference type="GO" id="GO:0031969">
    <property type="term" value="C:chloroplast membrane"/>
    <property type="evidence" value="ECO:0007669"/>
    <property type="project" value="UniProtKB-SubCell"/>
</dbReference>
<dbReference type="GO" id="GO:0016765">
    <property type="term" value="F:transferase activity, transferring alkyl or aryl (other than methyl) groups"/>
    <property type="evidence" value="ECO:0007669"/>
    <property type="project" value="InterPro"/>
</dbReference>
<proteinExistence type="inferred from homology"/>
<evidence type="ECO:0000256" key="5">
    <source>
        <dbReference type="ARBA" id="ARBA00022989"/>
    </source>
</evidence>
<evidence type="ECO:0000313" key="9">
    <source>
        <dbReference type="Proteomes" id="UP000236630"/>
    </source>
</evidence>
<comment type="subcellular location">
    <subcellularLocation>
        <location evidence="1">Plastid</location>
        <location evidence="1">Chloroplast membrane</location>
        <topology evidence="1">Multi-pass membrane protein</topology>
    </subcellularLocation>
</comment>
<organism evidence="8 9">
    <name type="scientific">Citrus unshiu</name>
    <name type="common">Satsuma mandarin</name>
    <name type="synonym">Citrus nobilis var. unshiu</name>
    <dbReference type="NCBI Taxonomy" id="55188"/>
    <lineage>
        <taxon>Eukaryota</taxon>
        <taxon>Viridiplantae</taxon>
        <taxon>Streptophyta</taxon>
        <taxon>Embryophyta</taxon>
        <taxon>Tracheophyta</taxon>
        <taxon>Spermatophyta</taxon>
        <taxon>Magnoliopsida</taxon>
        <taxon>eudicotyledons</taxon>
        <taxon>Gunneridae</taxon>
        <taxon>Pentapetalae</taxon>
        <taxon>rosids</taxon>
        <taxon>malvids</taxon>
        <taxon>Sapindales</taxon>
        <taxon>Rutaceae</taxon>
        <taxon>Aurantioideae</taxon>
        <taxon>Citrus</taxon>
    </lineage>
</organism>
<dbReference type="PANTHER" id="PTHR43009:SF7">
    <property type="entry name" value="HOMOGENTISATE GERANYLGERANYLTRANSFERASE, CHLOROPLASTIC"/>
    <property type="match status" value="1"/>
</dbReference>
<evidence type="ECO:0000256" key="1">
    <source>
        <dbReference type="ARBA" id="ARBA00004508"/>
    </source>
</evidence>
<feature type="non-terminal residue" evidence="8">
    <location>
        <position position="130"/>
    </location>
</feature>
<evidence type="ECO:0000256" key="7">
    <source>
        <dbReference type="SAM" id="Phobius"/>
    </source>
</evidence>
<keyword evidence="6 7" id="KW-0472">Membrane</keyword>
<feature type="transmembrane region" description="Helical" evidence="7">
    <location>
        <begin position="35"/>
        <end position="54"/>
    </location>
</feature>
<keyword evidence="9" id="KW-1185">Reference proteome</keyword>
<keyword evidence="3" id="KW-0808">Transferase</keyword>
<feature type="transmembrane region" description="Helical" evidence="7">
    <location>
        <begin position="82"/>
        <end position="108"/>
    </location>
</feature>
<evidence type="ECO:0000256" key="4">
    <source>
        <dbReference type="ARBA" id="ARBA00022692"/>
    </source>
</evidence>
<comment type="caution">
    <text evidence="8">The sequence shown here is derived from an EMBL/GenBank/DDBJ whole genome shotgun (WGS) entry which is preliminary data.</text>
</comment>
<name>A0A2H5QVE3_CITUN</name>
<evidence type="ECO:0000313" key="8">
    <source>
        <dbReference type="EMBL" id="GAY68553.1"/>
    </source>
</evidence>
<dbReference type="EMBL" id="BDQV01000913">
    <property type="protein sequence ID" value="GAY68553.1"/>
    <property type="molecule type" value="Genomic_DNA"/>
</dbReference>
<dbReference type="Pfam" id="PF01040">
    <property type="entry name" value="UbiA"/>
    <property type="match status" value="1"/>
</dbReference>
<reference evidence="8 9" key="1">
    <citation type="journal article" date="2017" name="Front. Genet.">
        <title>Draft sequencing of the heterozygous diploid genome of Satsuma (Citrus unshiu Marc.) using a hybrid assembly approach.</title>
        <authorList>
            <person name="Shimizu T."/>
            <person name="Tanizawa Y."/>
            <person name="Mochizuki T."/>
            <person name="Nagasaki H."/>
            <person name="Yoshioka T."/>
            <person name="Toyoda A."/>
            <person name="Fujiyama A."/>
            <person name="Kaminuma E."/>
            <person name="Nakamura Y."/>
        </authorList>
    </citation>
    <scope>NUCLEOTIDE SEQUENCE [LARGE SCALE GENOMIC DNA]</scope>
    <source>
        <strain evidence="9">cv. Miyagawa wase</strain>
    </source>
</reference>
<keyword evidence="4 7" id="KW-0812">Transmembrane</keyword>
<gene>
    <name evidence="8" type="ORF">CUMW_265070</name>
</gene>
<comment type="similarity">
    <text evidence="2">Belongs to the UbiA prenyltransferase family.</text>
</comment>
<keyword evidence="5 7" id="KW-1133">Transmembrane helix</keyword>
<dbReference type="AlphaFoldDB" id="A0A2H5QVE3"/>
<evidence type="ECO:0000256" key="3">
    <source>
        <dbReference type="ARBA" id="ARBA00022679"/>
    </source>
</evidence>
<protein>
    <submittedName>
        <fullName evidence="8">Uncharacterized protein</fullName>
    </submittedName>
</protein>